<evidence type="ECO:0000313" key="6">
    <source>
        <dbReference type="Proteomes" id="UP000034350"/>
    </source>
</evidence>
<reference evidence="5 6" key="1">
    <citation type="journal article" date="2015" name="Environ. Microbiol.">
        <title>Genome analyses suggest the presence of polyploidy and recent human-driven expansions in eight global populations of the honeybee pathogen Nosema ceranae.</title>
        <authorList>
            <person name="Pelin A."/>
            <person name="Selman M."/>
            <person name="Aris-Brosou S."/>
            <person name="Farinelli L."/>
            <person name="Corradi N."/>
        </authorList>
    </citation>
    <scope>NUCLEOTIDE SEQUENCE [LARGE SCALE GENOMIC DNA]</scope>
    <source>
        <strain evidence="5 6">PA08 1199</strain>
    </source>
</reference>
<accession>A0A0F9YVZ9</accession>
<dbReference type="EMBL" id="JPQZ01000002">
    <property type="protein sequence ID" value="KKO76582.1"/>
    <property type="molecule type" value="Genomic_DNA"/>
</dbReference>
<keyword evidence="4" id="KW-0175">Coiled coil</keyword>
<keyword evidence="6" id="KW-1185">Reference proteome</keyword>
<protein>
    <submittedName>
        <fullName evidence="5">E3 ubiquitin-protein ligase ccnb1ip1</fullName>
    </submittedName>
</protein>
<dbReference type="GO" id="GO:0008270">
    <property type="term" value="F:zinc ion binding"/>
    <property type="evidence" value="ECO:0007669"/>
    <property type="project" value="UniProtKB-KW"/>
</dbReference>
<proteinExistence type="predicted"/>
<dbReference type="GO" id="GO:0000795">
    <property type="term" value="C:synaptonemal complex"/>
    <property type="evidence" value="ECO:0007669"/>
    <property type="project" value="InterPro"/>
</dbReference>
<evidence type="ECO:0000256" key="4">
    <source>
        <dbReference type="SAM" id="Coils"/>
    </source>
</evidence>
<dbReference type="GeneID" id="36319365"/>
<sequence>MGLKCNNLKCRRNILKICLITNCSHVFCQSCLHNVKKSKICTACKSLCNDSDMFIRELEVLPNIAGFTPSEIFESCRNAISFWQYQTEQEHAIFNAINEQAEKTITESKYEIKSIKANYELEIESLKHALDRVERSLERERQNNYDLNVQLEEKIKQYQKLIHNAEKSKYYNNRLGDITNIKNTPKDINK</sequence>
<dbReference type="VEuPathDB" id="MicrosporidiaDB:AAJ76_2000137889"/>
<dbReference type="PANTHER" id="PTHR14305:SF0">
    <property type="entry name" value="E3 UBIQUITIN-PROTEIN LIGASE CCNB1IP1"/>
    <property type="match status" value="1"/>
</dbReference>
<evidence type="ECO:0000313" key="5">
    <source>
        <dbReference type="EMBL" id="KKO76582.1"/>
    </source>
</evidence>
<dbReference type="PROSITE" id="PS00518">
    <property type="entry name" value="ZF_RING_1"/>
    <property type="match status" value="1"/>
</dbReference>
<feature type="coiled-coil region" evidence="4">
    <location>
        <begin position="98"/>
        <end position="168"/>
    </location>
</feature>
<dbReference type="GO" id="GO:0007131">
    <property type="term" value="P:reciprocal meiotic recombination"/>
    <property type="evidence" value="ECO:0007669"/>
    <property type="project" value="InterPro"/>
</dbReference>
<keyword evidence="3" id="KW-0862">Zinc</keyword>
<dbReference type="InterPro" id="IPR042448">
    <property type="entry name" value="CCNB1IP1"/>
</dbReference>
<dbReference type="InterPro" id="IPR017907">
    <property type="entry name" value="Znf_RING_CS"/>
</dbReference>
<organism evidence="5 6">
    <name type="scientific">Vairimorpha ceranae</name>
    <dbReference type="NCBI Taxonomy" id="40302"/>
    <lineage>
        <taxon>Eukaryota</taxon>
        <taxon>Fungi</taxon>
        <taxon>Fungi incertae sedis</taxon>
        <taxon>Microsporidia</taxon>
        <taxon>Nosematidae</taxon>
        <taxon>Vairimorpha</taxon>
    </lineage>
</organism>
<comment type="caution">
    <text evidence="5">The sequence shown here is derived from an EMBL/GenBank/DDBJ whole genome shotgun (WGS) entry which is preliminary data.</text>
</comment>
<dbReference type="VEuPathDB" id="MicrosporidiaDB:G9O61_00g006570"/>
<dbReference type="Proteomes" id="UP000034350">
    <property type="component" value="Unassembled WGS sequence"/>
</dbReference>
<dbReference type="AlphaFoldDB" id="A0A0F9YVZ9"/>
<dbReference type="OrthoDB" id="441210at2759"/>
<name>A0A0F9YVZ9_9MICR</name>
<keyword evidence="2" id="KW-0863">Zinc-finger</keyword>
<gene>
    <name evidence="5" type="ORF">AAJ76_2000137889</name>
</gene>
<dbReference type="VEuPathDB" id="MicrosporidiaDB:NCER_100564"/>
<dbReference type="OMA" id="EHMYQEY"/>
<dbReference type="GO" id="GO:0061630">
    <property type="term" value="F:ubiquitin protein ligase activity"/>
    <property type="evidence" value="ECO:0007669"/>
    <property type="project" value="InterPro"/>
</dbReference>
<dbReference type="RefSeq" id="XP_024332324.1">
    <property type="nucleotide sequence ID" value="XM_024474444.1"/>
</dbReference>
<evidence type="ECO:0000256" key="1">
    <source>
        <dbReference type="ARBA" id="ARBA00022723"/>
    </source>
</evidence>
<evidence type="ECO:0000256" key="3">
    <source>
        <dbReference type="ARBA" id="ARBA00022833"/>
    </source>
</evidence>
<dbReference type="PANTHER" id="PTHR14305">
    <property type="entry name" value="E3 UBIQUITIN-PROTEIN LIGASE CCNB1IP1"/>
    <property type="match status" value="1"/>
</dbReference>
<evidence type="ECO:0000256" key="2">
    <source>
        <dbReference type="ARBA" id="ARBA00022771"/>
    </source>
</evidence>
<keyword evidence="1" id="KW-0479">Metal-binding</keyword>